<gene>
    <name evidence="5" type="ORF">MOO44_04405</name>
</gene>
<dbReference type="GO" id="GO:0034599">
    <property type="term" value="P:cellular response to oxidative stress"/>
    <property type="evidence" value="ECO:0007669"/>
    <property type="project" value="InterPro"/>
</dbReference>
<dbReference type="InterPro" id="IPR029479">
    <property type="entry name" value="Nitroreductase"/>
</dbReference>
<dbReference type="AlphaFoldDB" id="A0A976RT63"/>
<dbReference type="PANTHER" id="PTHR43035:SF1">
    <property type="entry name" value="FATTY ACID REPRESSION MUTANT PROTEIN 2-RELATED"/>
    <property type="match status" value="1"/>
</dbReference>
<keyword evidence="6" id="KW-1185">Reference proteome</keyword>
<evidence type="ECO:0000256" key="2">
    <source>
        <dbReference type="ARBA" id="ARBA00022490"/>
    </source>
</evidence>
<dbReference type="SUPFAM" id="SSF55469">
    <property type="entry name" value="FMN-dependent nitroreductase-like"/>
    <property type="match status" value="1"/>
</dbReference>
<dbReference type="CDD" id="cd02140">
    <property type="entry name" value="Frm2-like"/>
    <property type="match status" value="1"/>
</dbReference>
<evidence type="ECO:0000259" key="4">
    <source>
        <dbReference type="Pfam" id="PF00881"/>
    </source>
</evidence>
<evidence type="ECO:0000256" key="3">
    <source>
        <dbReference type="ARBA" id="ARBA00023002"/>
    </source>
</evidence>
<dbReference type="InterPro" id="IPR033877">
    <property type="entry name" value="Frm2/Hbn1"/>
</dbReference>
<dbReference type="InterPro" id="IPR000415">
    <property type="entry name" value="Nitroreductase-like"/>
</dbReference>
<organism evidence="5 6">
    <name type="scientific">Nicoliella spurrieriana</name>
    <dbReference type="NCBI Taxonomy" id="2925830"/>
    <lineage>
        <taxon>Bacteria</taxon>
        <taxon>Bacillati</taxon>
        <taxon>Bacillota</taxon>
        <taxon>Bacilli</taxon>
        <taxon>Lactobacillales</taxon>
        <taxon>Lactobacillaceae</taxon>
        <taxon>Nicoliella</taxon>
    </lineage>
</organism>
<evidence type="ECO:0000313" key="6">
    <source>
        <dbReference type="Proteomes" id="UP000831181"/>
    </source>
</evidence>
<feature type="domain" description="Nitroreductase" evidence="4">
    <location>
        <begin position="10"/>
        <end position="179"/>
    </location>
</feature>
<evidence type="ECO:0000256" key="1">
    <source>
        <dbReference type="ARBA" id="ARBA00004496"/>
    </source>
</evidence>
<dbReference type="GO" id="GO:0016491">
    <property type="term" value="F:oxidoreductase activity"/>
    <property type="evidence" value="ECO:0007669"/>
    <property type="project" value="UniProtKB-KW"/>
</dbReference>
<dbReference type="RefSeq" id="WP_260117207.1">
    <property type="nucleotide sequence ID" value="NZ_CP093361.1"/>
</dbReference>
<keyword evidence="2" id="KW-0963">Cytoplasm</keyword>
<sequence length="201" mass="23174">MKDEFLNLEKQRRTIYSLGRNVNQTPEELVPFLESVIKNTPSAFNSQTTRVVFAFGKAQDKVWDIVADNLKKVMNNDEAFEKNTKPKIDGFKNAFGTLLWFTDTDVVHGLEEQFPAYKENFYDWSEQAQGNAQYAVWTALAENGLGANLQHYNPLIDADIAKEFDIPKNWRLRAQMDFGSIEAPAGDKEFMEDSERFRVFK</sequence>
<dbReference type="KEGG" id="lbe:MOO44_04405"/>
<protein>
    <submittedName>
        <fullName evidence="5">Nitroreductase family protein</fullName>
    </submittedName>
</protein>
<dbReference type="Pfam" id="PF00881">
    <property type="entry name" value="Nitroreductase"/>
    <property type="match status" value="1"/>
</dbReference>
<dbReference type="Gene3D" id="3.40.109.10">
    <property type="entry name" value="NADH Oxidase"/>
    <property type="match status" value="1"/>
</dbReference>
<dbReference type="FunFam" id="3.40.109.10:FF:000001">
    <property type="entry name" value="Nitroreductase family"/>
    <property type="match status" value="1"/>
</dbReference>
<keyword evidence="3" id="KW-0560">Oxidoreductase</keyword>
<evidence type="ECO:0000313" key="5">
    <source>
        <dbReference type="EMBL" id="UQS87400.1"/>
    </source>
</evidence>
<dbReference type="PANTHER" id="PTHR43035">
    <property type="entry name" value="FATTY ACID REPRESSION MUTANT PROTEIN 2-RELATED"/>
    <property type="match status" value="1"/>
</dbReference>
<dbReference type="EMBL" id="CP093361">
    <property type="protein sequence ID" value="UQS87400.1"/>
    <property type="molecule type" value="Genomic_DNA"/>
</dbReference>
<dbReference type="GO" id="GO:0005737">
    <property type="term" value="C:cytoplasm"/>
    <property type="evidence" value="ECO:0007669"/>
    <property type="project" value="UniProtKB-SubCell"/>
</dbReference>
<comment type="subcellular location">
    <subcellularLocation>
        <location evidence="1">Cytoplasm</location>
    </subcellularLocation>
</comment>
<reference evidence="5" key="1">
    <citation type="journal article" date="2022" name="Int. J. Syst. Evol. Microbiol.">
        <title>Apilactobacillus apisilvae sp. nov., Nicolia spurrieriana gen. nov. sp. nov., Bombilactobacillus folatiphilus sp. nov. and Bombilactobacillus thymidiniphilus sp. nov., four new lactic acid bacterial isolates from stingless bees Tetragonula carbonaria and Austroplebeia australis.</title>
        <authorList>
            <person name="Oliphant S.A."/>
            <person name="Watson-Haigh N.S."/>
            <person name="Sumby K.M."/>
            <person name="Gardner J."/>
            <person name="Groom S."/>
            <person name="Jiranek V."/>
        </authorList>
    </citation>
    <scope>NUCLEOTIDE SEQUENCE</scope>
    <source>
        <strain evidence="5">SGEP1_A5</strain>
    </source>
</reference>
<accession>A0A976RT63</accession>
<name>A0A976RT63_9LACO</name>
<proteinExistence type="predicted"/>
<dbReference type="Proteomes" id="UP000831181">
    <property type="component" value="Chromosome"/>
</dbReference>